<evidence type="ECO:0000313" key="1">
    <source>
        <dbReference type="EMBL" id="RDY09488.1"/>
    </source>
</evidence>
<reference evidence="1" key="1">
    <citation type="submission" date="2018-05" db="EMBL/GenBank/DDBJ databases">
        <title>Draft genome of Mucuna pruriens seed.</title>
        <authorList>
            <person name="Nnadi N.E."/>
            <person name="Vos R."/>
            <person name="Hasami M.H."/>
            <person name="Devisetty U.K."/>
            <person name="Aguiy J.C."/>
        </authorList>
    </citation>
    <scope>NUCLEOTIDE SEQUENCE [LARGE SCALE GENOMIC DNA]</scope>
    <source>
        <strain evidence="1">JCA_2017</strain>
    </source>
</reference>
<dbReference type="Proteomes" id="UP000257109">
    <property type="component" value="Unassembled WGS sequence"/>
</dbReference>
<accession>A0A371I378</accession>
<dbReference type="SUPFAM" id="SSF53756">
    <property type="entry name" value="UDP-Glycosyltransferase/glycogen phosphorylase"/>
    <property type="match status" value="1"/>
</dbReference>
<protein>
    <submittedName>
        <fullName evidence="1">UDP-glycosyltransferase 708D1</fullName>
    </submittedName>
</protein>
<sequence length="68" mass="7528">MSGSEPLLHFAFLPSAGIGHLNPCLRIAALFLCYGCKVTLIITQILKNIWDELPTTCLLDIVFLKLVK</sequence>
<keyword evidence="2" id="KW-1185">Reference proteome</keyword>
<dbReference type="OrthoDB" id="1747947at2759"/>
<dbReference type="GO" id="GO:0016740">
    <property type="term" value="F:transferase activity"/>
    <property type="evidence" value="ECO:0007669"/>
    <property type="project" value="UniProtKB-KW"/>
</dbReference>
<dbReference type="EMBL" id="QJKJ01001040">
    <property type="protein sequence ID" value="RDY09488.1"/>
    <property type="molecule type" value="Genomic_DNA"/>
</dbReference>
<comment type="caution">
    <text evidence="1">The sequence shown here is derived from an EMBL/GenBank/DDBJ whole genome shotgun (WGS) entry which is preliminary data.</text>
</comment>
<dbReference type="Gene3D" id="3.40.50.2000">
    <property type="entry name" value="Glycogen Phosphorylase B"/>
    <property type="match status" value="1"/>
</dbReference>
<dbReference type="AlphaFoldDB" id="A0A371I378"/>
<gene>
    <name evidence="1" type="primary">UGT708D1</name>
    <name evidence="1" type="ORF">CR513_06136</name>
</gene>
<evidence type="ECO:0000313" key="2">
    <source>
        <dbReference type="Proteomes" id="UP000257109"/>
    </source>
</evidence>
<name>A0A371I378_MUCPR</name>
<proteinExistence type="predicted"/>
<organism evidence="1 2">
    <name type="scientific">Mucuna pruriens</name>
    <name type="common">Velvet bean</name>
    <name type="synonym">Dolichos pruriens</name>
    <dbReference type="NCBI Taxonomy" id="157652"/>
    <lineage>
        <taxon>Eukaryota</taxon>
        <taxon>Viridiplantae</taxon>
        <taxon>Streptophyta</taxon>
        <taxon>Embryophyta</taxon>
        <taxon>Tracheophyta</taxon>
        <taxon>Spermatophyta</taxon>
        <taxon>Magnoliopsida</taxon>
        <taxon>eudicotyledons</taxon>
        <taxon>Gunneridae</taxon>
        <taxon>Pentapetalae</taxon>
        <taxon>rosids</taxon>
        <taxon>fabids</taxon>
        <taxon>Fabales</taxon>
        <taxon>Fabaceae</taxon>
        <taxon>Papilionoideae</taxon>
        <taxon>50 kb inversion clade</taxon>
        <taxon>NPAAA clade</taxon>
        <taxon>indigoferoid/millettioid clade</taxon>
        <taxon>Phaseoleae</taxon>
        <taxon>Mucuna</taxon>
    </lineage>
</organism>
<feature type="non-terminal residue" evidence="1">
    <location>
        <position position="1"/>
    </location>
</feature>